<evidence type="ECO:0000313" key="2">
    <source>
        <dbReference type="EMBL" id="POD82844.1"/>
    </source>
</evidence>
<protein>
    <submittedName>
        <fullName evidence="2">Uncharacterized protein</fullName>
    </submittedName>
</protein>
<dbReference type="Proteomes" id="UP000236990">
    <property type="component" value="Unassembled WGS sequence"/>
</dbReference>
<evidence type="ECO:0000313" key="3">
    <source>
        <dbReference type="Proteomes" id="UP000236990"/>
    </source>
</evidence>
<keyword evidence="1" id="KW-0472">Membrane</keyword>
<proteinExistence type="predicted"/>
<reference evidence="2 3" key="1">
    <citation type="submission" date="2017-06" db="EMBL/GenBank/DDBJ databases">
        <title>Genome sequence of Lactobacillus plantarum subsp. plantarum strain SRCM101258.</title>
        <authorList>
            <person name="Cho S.H."/>
        </authorList>
    </citation>
    <scope>NUCLEOTIDE SEQUENCE [LARGE SCALE GENOMIC DNA]</scope>
    <source>
        <strain evidence="2 3">SRCM101258</strain>
    </source>
</reference>
<evidence type="ECO:0000256" key="1">
    <source>
        <dbReference type="SAM" id="Phobius"/>
    </source>
</evidence>
<dbReference type="AlphaFoldDB" id="A0A2S3U414"/>
<sequence length="99" mass="11428">MNIKRYGVDAPFALLIYTVFWWWDYCCMPYVNRLNYPIGIEMTLGIILLLGALIFLHTTAQGKYRLFDEAMHRLKSKTGQSGLRLVCGRGALLTRIAQR</sequence>
<keyword evidence="1" id="KW-1133">Transmembrane helix</keyword>
<dbReference type="EMBL" id="NKCZ01000114">
    <property type="protein sequence ID" value="POD82844.1"/>
    <property type="molecule type" value="Genomic_DNA"/>
</dbReference>
<organism evidence="2 3">
    <name type="scientific">Lactiplantibacillus plantarum subsp. plantarum</name>
    <dbReference type="NCBI Taxonomy" id="337330"/>
    <lineage>
        <taxon>Bacteria</taxon>
        <taxon>Bacillati</taxon>
        <taxon>Bacillota</taxon>
        <taxon>Bacilli</taxon>
        <taxon>Lactobacillales</taxon>
        <taxon>Lactobacillaceae</taxon>
        <taxon>Lactiplantibacillus</taxon>
    </lineage>
</organism>
<feature type="transmembrane region" description="Helical" evidence="1">
    <location>
        <begin position="37"/>
        <end position="56"/>
    </location>
</feature>
<gene>
    <name evidence="2" type="ORF">S101258_02229</name>
</gene>
<accession>A0A2S3U414</accession>
<keyword evidence="1" id="KW-0812">Transmembrane</keyword>
<comment type="caution">
    <text evidence="2">The sequence shown here is derived from an EMBL/GenBank/DDBJ whole genome shotgun (WGS) entry which is preliminary data.</text>
</comment>
<feature type="transmembrane region" description="Helical" evidence="1">
    <location>
        <begin position="12"/>
        <end position="31"/>
    </location>
</feature>
<name>A0A2S3U414_LACPN</name>